<gene>
    <name evidence="3" type="ORF">K489DRAFT_378985</name>
</gene>
<dbReference type="Proteomes" id="UP000504637">
    <property type="component" value="Unplaced"/>
</dbReference>
<feature type="compositionally biased region" description="Basic residues" evidence="1">
    <location>
        <begin position="223"/>
        <end position="233"/>
    </location>
</feature>
<reference evidence="3" key="2">
    <citation type="submission" date="2020-04" db="EMBL/GenBank/DDBJ databases">
        <authorList>
            <consortium name="NCBI Genome Project"/>
        </authorList>
    </citation>
    <scope>NUCLEOTIDE SEQUENCE</scope>
    <source>
        <strain evidence="3">CBS 342.82</strain>
    </source>
</reference>
<protein>
    <submittedName>
        <fullName evidence="3">Uncharacterized protein</fullName>
    </submittedName>
</protein>
<sequence length="322" mass="35466">MPPRRGRGPLTFPPLVSHSDKTKYLSPSEAQPLVAKYVARSLKHAYCHPDSLLEPDGVQYGPKSGRSGGLVMHYLKRVEAGLRGEHLPVESLEELKARFGDDIVTGSVPQSDDRRLDETIRKKDAAGNLKRKRGTGEVLAWAENSSHPGVPPSSSAEDFGDLQPKEQWEQEQEEWIGEVGDREGAPMSDPNGKVPHVVQHDHNGNVKVPQGQRSDASRAARNAAKKLKKKEEKRHREEARRAAGDSGDRAAKKSRGDNQQASPEDISAPIAIAQDERMADVTIVGKEADKDALKKEKKLQKLEKRGKKKQSKGVVNKEDGDD</sequence>
<feature type="compositionally biased region" description="Basic and acidic residues" evidence="1">
    <location>
        <begin position="111"/>
        <end position="125"/>
    </location>
</feature>
<feature type="region of interest" description="Disordered" evidence="1">
    <location>
        <begin position="103"/>
        <end position="277"/>
    </location>
</feature>
<dbReference type="OrthoDB" id="5426872at2759"/>
<feature type="region of interest" description="Disordered" evidence="1">
    <location>
        <begin position="299"/>
        <end position="322"/>
    </location>
</feature>
<evidence type="ECO:0000256" key="1">
    <source>
        <dbReference type="SAM" id="MobiDB-lite"/>
    </source>
</evidence>
<feature type="compositionally biased region" description="Basic and acidic residues" evidence="1">
    <location>
        <begin position="234"/>
        <end position="256"/>
    </location>
</feature>
<feature type="compositionally biased region" description="Polar residues" evidence="1">
    <location>
        <begin position="143"/>
        <end position="156"/>
    </location>
</feature>
<keyword evidence="2" id="KW-1185">Reference proteome</keyword>
<evidence type="ECO:0000313" key="3">
    <source>
        <dbReference type="RefSeq" id="XP_033461591.1"/>
    </source>
</evidence>
<name>A0A6J3M964_9PEZI</name>
<reference evidence="3" key="3">
    <citation type="submission" date="2025-08" db="UniProtKB">
        <authorList>
            <consortium name="RefSeq"/>
        </authorList>
    </citation>
    <scope>IDENTIFICATION</scope>
    <source>
        <strain evidence="3">CBS 342.82</strain>
    </source>
</reference>
<accession>A0A6J3M964</accession>
<evidence type="ECO:0000313" key="2">
    <source>
        <dbReference type="Proteomes" id="UP000504637"/>
    </source>
</evidence>
<dbReference type="RefSeq" id="XP_033461591.1">
    <property type="nucleotide sequence ID" value="XM_033604536.1"/>
</dbReference>
<organism evidence="3">
    <name type="scientific">Dissoconium aciculare CBS 342.82</name>
    <dbReference type="NCBI Taxonomy" id="1314786"/>
    <lineage>
        <taxon>Eukaryota</taxon>
        <taxon>Fungi</taxon>
        <taxon>Dikarya</taxon>
        <taxon>Ascomycota</taxon>
        <taxon>Pezizomycotina</taxon>
        <taxon>Dothideomycetes</taxon>
        <taxon>Dothideomycetidae</taxon>
        <taxon>Mycosphaerellales</taxon>
        <taxon>Dissoconiaceae</taxon>
        <taxon>Dissoconium</taxon>
    </lineage>
</organism>
<proteinExistence type="predicted"/>
<dbReference type="AlphaFoldDB" id="A0A6J3M964"/>
<reference evidence="3" key="1">
    <citation type="submission" date="2020-01" db="EMBL/GenBank/DDBJ databases">
        <authorList>
            <consortium name="DOE Joint Genome Institute"/>
            <person name="Haridas S."/>
            <person name="Albert R."/>
            <person name="Binder M."/>
            <person name="Bloem J."/>
            <person name="Labutti K."/>
            <person name="Salamov A."/>
            <person name="Andreopoulos B."/>
            <person name="Baker S.E."/>
            <person name="Barry K."/>
            <person name="Bills G."/>
            <person name="Bluhm B.H."/>
            <person name="Cannon C."/>
            <person name="Castanera R."/>
            <person name="Culley D.E."/>
            <person name="Daum C."/>
            <person name="Ezra D."/>
            <person name="Gonzalez J.B."/>
            <person name="Henrissat B."/>
            <person name="Kuo A."/>
            <person name="Liang C."/>
            <person name="Lipzen A."/>
            <person name="Lutzoni F."/>
            <person name="Magnuson J."/>
            <person name="Mondo S."/>
            <person name="Nolan M."/>
            <person name="Ohm R."/>
            <person name="Pangilinan J."/>
            <person name="Park H.-J."/>
            <person name="Ramirez L."/>
            <person name="Alfaro M."/>
            <person name="Sun H."/>
            <person name="Tritt A."/>
            <person name="Yoshinaga Y."/>
            <person name="Zwiers L.-H."/>
            <person name="Turgeon B.G."/>
            <person name="Goodwin S.B."/>
            <person name="Spatafora J.W."/>
            <person name="Crous P.W."/>
            <person name="Grigoriev I.V."/>
        </authorList>
    </citation>
    <scope>NUCLEOTIDE SEQUENCE</scope>
    <source>
        <strain evidence="3">CBS 342.82</strain>
    </source>
</reference>
<dbReference type="GeneID" id="54362336"/>